<gene>
    <name evidence="2" type="ORF">BaOVIS_005950</name>
</gene>
<evidence type="ECO:0000313" key="2">
    <source>
        <dbReference type="EMBL" id="GFE53191.1"/>
    </source>
</evidence>
<feature type="region of interest" description="Disordered" evidence="1">
    <location>
        <begin position="1"/>
        <end position="25"/>
    </location>
</feature>
<dbReference type="OrthoDB" id="367252at2759"/>
<name>A0A9W5T8Y1_BABOV</name>
<evidence type="ECO:0000256" key="1">
    <source>
        <dbReference type="SAM" id="MobiDB-lite"/>
    </source>
</evidence>
<protein>
    <submittedName>
        <fullName evidence="2">Uncharacterized protein</fullName>
    </submittedName>
</protein>
<feature type="compositionally biased region" description="Gly residues" evidence="1">
    <location>
        <begin position="133"/>
        <end position="157"/>
    </location>
</feature>
<sequence>MDDKSEPVDAEEVVESSDAEIQQSLGTEDIYNNAVHATRDALSDVVGFSSRRVDDVNPIPTLPSDPLREALPQRQSNPNGMLMGPDDPFFREIQTNPRLNGLGPVRYDVIGPFGQEPDPDIDVPPGIPQFPRRGGGFPNPGPGRFGGPGGGLGGFFP</sequence>
<dbReference type="AlphaFoldDB" id="A0A9W5T8Y1"/>
<dbReference type="EMBL" id="BLIY01000006">
    <property type="protein sequence ID" value="GFE53191.1"/>
    <property type="molecule type" value="Genomic_DNA"/>
</dbReference>
<accession>A0A9W5T8Y1</accession>
<feature type="region of interest" description="Disordered" evidence="1">
    <location>
        <begin position="109"/>
        <end position="157"/>
    </location>
</feature>
<organism evidence="2 3">
    <name type="scientific">Babesia ovis</name>
    <dbReference type="NCBI Taxonomy" id="5869"/>
    <lineage>
        <taxon>Eukaryota</taxon>
        <taxon>Sar</taxon>
        <taxon>Alveolata</taxon>
        <taxon>Apicomplexa</taxon>
        <taxon>Aconoidasida</taxon>
        <taxon>Piroplasmida</taxon>
        <taxon>Babesiidae</taxon>
        <taxon>Babesia</taxon>
    </lineage>
</organism>
<keyword evidence="3" id="KW-1185">Reference proteome</keyword>
<feature type="region of interest" description="Disordered" evidence="1">
    <location>
        <begin position="52"/>
        <end position="87"/>
    </location>
</feature>
<feature type="compositionally biased region" description="Acidic residues" evidence="1">
    <location>
        <begin position="8"/>
        <end position="18"/>
    </location>
</feature>
<proteinExistence type="predicted"/>
<comment type="caution">
    <text evidence="2">The sequence shown here is derived from an EMBL/GenBank/DDBJ whole genome shotgun (WGS) entry which is preliminary data.</text>
</comment>
<evidence type="ECO:0000313" key="3">
    <source>
        <dbReference type="Proteomes" id="UP001057455"/>
    </source>
</evidence>
<dbReference type="Proteomes" id="UP001057455">
    <property type="component" value="Unassembled WGS sequence"/>
</dbReference>
<reference evidence="2" key="1">
    <citation type="submission" date="2019-12" db="EMBL/GenBank/DDBJ databases">
        <title>Genome sequence of Babesia ovis.</title>
        <authorList>
            <person name="Yamagishi J."/>
            <person name="Sevinc F."/>
            <person name="Xuan X."/>
        </authorList>
    </citation>
    <scope>NUCLEOTIDE SEQUENCE</scope>
    <source>
        <strain evidence="2">Selcuk</strain>
    </source>
</reference>